<dbReference type="NCBIfam" id="TIGR02588">
    <property type="entry name" value="TIGR02588 family protein"/>
    <property type="match status" value="1"/>
</dbReference>
<feature type="region of interest" description="Disordered" evidence="1">
    <location>
        <begin position="1"/>
        <end position="23"/>
    </location>
</feature>
<organism evidence="3 4">
    <name type="scientific">Stenomitos frigidus AS-A4</name>
    <dbReference type="NCBI Taxonomy" id="2933935"/>
    <lineage>
        <taxon>Bacteria</taxon>
        <taxon>Bacillati</taxon>
        <taxon>Cyanobacteriota</taxon>
        <taxon>Cyanophyceae</taxon>
        <taxon>Leptolyngbyales</taxon>
        <taxon>Leptolyngbyaceae</taxon>
        <taxon>Stenomitos</taxon>
    </lineage>
</organism>
<evidence type="ECO:0000256" key="1">
    <source>
        <dbReference type="SAM" id="MobiDB-lite"/>
    </source>
</evidence>
<proteinExistence type="predicted"/>
<protein>
    <submittedName>
        <fullName evidence="3">TIGR02588 family protein</fullName>
    </submittedName>
</protein>
<comment type="caution">
    <text evidence="3">The sequence shown here is derived from an EMBL/GenBank/DDBJ whole genome shotgun (WGS) entry which is preliminary data.</text>
</comment>
<dbReference type="InterPro" id="IPR013417">
    <property type="entry name" value="CHP02588"/>
</dbReference>
<feature type="transmembrane region" description="Helical" evidence="2">
    <location>
        <begin position="27"/>
        <end position="48"/>
    </location>
</feature>
<evidence type="ECO:0000313" key="3">
    <source>
        <dbReference type="EMBL" id="MEP1062078.1"/>
    </source>
</evidence>
<keyword evidence="4" id="KW-1185">Reference proteome</keyword>
<dbReference type="RefSeq" id="WP_190453001.1">
    <property type="nucleotide sequence ID" value="NZ_JAMPLM010000052.1"/>
</dbReference>
<dbReference type="Proteomes" id="UP001476950">
    <property type="component" value="Unassembled WGS sequence"/>
</dbReference>
<evidence type="ECO:0000313" key="4">
    <source>
        <dbReference type="Proteomes" id="UP001476950"/>
    </source>
</evidence>
<name>A0ABV0KS65_9CYAN</name>
<sequence>MSQPSQASDPNKPQPNQPQQRSRAERITFGIASLLLATVVGLVGYTWLDEQQQQPPLLSVLNTEPIRAAKGQFYVPITVTNSGGDTAESVHVLAELRIGGTIVETGTLEIDFLSSKEEAEGAFIFSRDPRQGQLSLRVASYKLP</sequence>
<keyword evidence="2" id="KW-0812">Transmembrane</keyword>
<accession>A0ABV0KS65</accession>
<evidence type="ECO:0000256" key="2">
    <source>
        <dbReference type="SAM" id="Phobius"/>
    </source>
</evidence>
<reference evidence="3 4" key="1">
    <citation type="submission" date="2022-04" db="EMBL/GenBank/DDBJ databases">
        <title>Positive selection, recombination, and allopatry shape intraspecific diversity of widespread and dominant cyanobacteria.</title>
        <authorList>
            <person name="Wei J."/>
            <person name="Shu W."/>
            <person name="Hu C."/>
        </authorList>
    </citation>
    <scope>NUCLEOTIDE SEQUENCE [LARGE SCALE GENOMIC DNA]</scope>
    <source>
        <strain evidence="3 4">AS-A4</strain>
    </source>
</reference>
<gene>
    <name evidence="3" type="ORF">NDI38_27255</name>
</gene>
<keyword evidence="2" id="KW-0472">Membrane</keyword>
<keyword evidence="2" id="KW-1133">Transmembrane helix</keyword>
<dbReference type="EMBL" id="JAMPLM010000052">
    <property type="protein sequence ID" value="MEP1062078.1"/>
    <property type="molecule type" value="Genomic_DNA"/>
</dbReference>